<evidence type="ECO:0000256" key="8">
    <source>
        <dbReference type="SAM" id="Phobius"/>
    </source>
</evidence>
<dbReference type="GO" id="GO:0005886">
    <property type="term" value="C:plasma membrane"/>
    <property type="evidence" value="ECO:0007669"/>
    <property type="project" value="UniProtKB-SubCell"/>
</dbReference>
<organism evidence="9 10">
    <name type="scientific">Lactiplantibacillus fabifermentans DSM 21115</name>
    <dbReference type="NCBI Taxonomy" id="1413187"/>
    <lineage>
        <taxon>Bacteria</taxon>
        <taxon>Bacillati</taxon>
        <taxon>Bacillota</taxon>
        <taxon>Bacilli</taxon>
        <taxon>Lactobacillales</taxon>
        <taxon>Lactobacillaceae</taxon>
        <taxon>Lactiplantibacillus</taxon>
    </lineage>
</organism>
<dbReference type="GO" id="GO:0022857">
    <property type="term" value="F:transmembrane transporter activity"/>
    <property type="evidence" value="ECO:0007669"/>
    <property type="project" value="InterPro"/>
</dbReference>
<accession>A0A0R2NBE8</accession>
<keyword evidence="3" id="KW-1003">Cell membrane</keyword>
<gene>
    <name evidence="9" type="ORF">DY78_GL002315</name>
</gene>
<dbReference type="PANTHER" id="PTHR30561:SF1">
    <property type="entry name" value="MULTIDRUG TRANSPORTER EMRE"/>
    <property type="match status" value="1"/>
</dbReference>
<evidence type="ECO:0000256" key="2">
    <source>
        <dbReference type="ARBA" id="ARBA00022448"/>
    </source>
</evidence>
<dbReference type="PANTHER" id="PTHR30561">
    <property type="entry name" value="SMR FAMILY PROTON-DEPENDENT DRUG EFFLUX TRANSPORTER SUGE"/>
    <property type="match status" value="1"/>
</dbReference>
<comment type="similarity">
    <text evidence="7">Belongs to the drug/metabolite transporter (DMT) superfamily. Small multidrug resistance (SMR) (TC 2.A.7.1) family.</text>
</comment>
<keyword evidence="5 8" id="KW-1133">Transmembrane helix</keyword>
<dbReference type="AlphaFoldDB" id="A0A0R2NBE8"/>
<evidence type="ECO:0000256" key="7">
    <source>
        <dbReference type="RuleBase" id="RU003942"/>
    </source>
</evidence>
<keyword evidence="10" id="KW-1185">Reference proteome</keyword>
<keyword evidence="2" id="KW-0813">Transport</keyword>
<dbReference type="InterPro" id="IPR000390">
    <property type="entry name" value="Small_drug/metabolite_transptr"/>
</dbReference>
<keyword evidence="4 7" id="KW-0812">Transmembrane</keyword>
<dbReference type="EMBL" id="AYGX02000179">
    <property type="protein sequence ID" value="KRO22114.1"/>
    <property type="molecule type" value="Genomic_DNA"/>
</dbReference>
<evidence type="ECO:0000256" key="1">
    <source>
        <dbReference type="ARBA" id="ARBA00004651"/>
    </source>
</evidence>
<proteinExistence type="inferred from homology"/>
<feature type="transmembrane region" description="Helical" evidence="8">
    <location>
        <begin position="35"/>
        <end position="56"/>
    </location>
</feature>
<feature type="transmembrane region" description="Helical" evidence="8">
    <location>
        <begin position="87"/>
        <end position="103"/>
    </location>
</feature>
<evidence type="ECO:0000256" key="3">
    <source>
        <dbReference type="ARBA" id="ARBA00022475"/>
    </source>
</evidence>
<name>A0A0R2NBE8_9LACO</name>
<sequence>MIKMAYGLLFGGIFMEVVGSFFLKRANGFRNLIPTVMVLLGYFSSLVLVTLAMQRLPLGVTYAMWAGIGTLATVILAVVVYRERLSLARISGLVAIVIGAILLNV</sequence>
<dbReference type="InterPro" id="IPR037185">
    <property type="entry name" value="EmrE-like"/>
</dbReference>
<dbReference type="Pfam" id="PF00893">
    <property type="entry name" value="Multi_Drug_Res"/>
    <property type="match status" value="1"/>
</dbReference>
<feature type="transmembrane region" description="Helical" evidence="8">
    <location>
        <begin position="62"/>
        <end position="80"/>
    </location>
</feature>
<protein>
    <submittedName>
        <fullName evidence="9">Quaternary ammonium compound-resistance protein</fullName>
    </submittedName>
</protein>
<comment type="caution">
    <text evidence="9">The sequence shown here is derived from an EMBL/GenBank/DDBJ whole genome shotgun (WGS) entry which is preliminary data.</text>
</comment>
<reference evidence="9 10" key="1">
    <citation type="journal article" date="2015" name="Genome Announc.">
        <title>Expanding the biotechnology potential of lactobacilli through comparative genomics of 213 strains and associated genera.</title>
        <authorList>
            <person name="Sun Z."/>
            <person name="Harris H.M."/>
            <person name="McCann A."/>
            <person name="Guo C."/>
            <person name="Argimon S."/>
            <person name="Zhang W."/>
            <person name="Yang X."/>
            <person name="Jeffery I.B."/>
            <person name="Cooney J.C."/>
            <person name="Kagawa T.F."/>
            <person name="Liu W."/>
            <person name="Song Y."/>
            <person name="Salvetti E."/>
            <person name="Wrobel A."/>
            <person name="Rasinkangas P."/>
            <person name="Parkhill J."/>
            <person name="Rea M.C."/>
            <person name="O'Sullivan O."/>
            <person name="Ritari J."/>
            <person name="Douillard F.P."/>
            <person name="Paul Ross R."/>
            <person name="Yang R."/>
            <person name="Briner A.E."/>
            <person name="Felis G.E."/>
            <person name="de Vos W.M."/>
            <person name="Barrangou R."/>
            <person name="Klaenhammer T.R."/>
            <person name="Caufield P.W."/>
            <person name="Cui Y."/>
            <person name="Zhang H."/>
            <person name="O'Toole P.W."/>
        </authorList>
    </citation>
    <scope>NUCLEOTIDE SEQUENCE [LARGE SCALE GENOMIC DNA]</scope>
    <source>
        <strain evidence="9 10">DSM 21115</strain>
    </source>
</reference>
<keyword evidence="6 8" id="KW-0472">Membrane</keyword>
<dbReference type="Proteomes" id="UP000050920">
    <property type="component" value="Unassembled WGS sequence"/>
</dbReference>
<dbReference type="Gene3D" id="1.10.3730.20">
    <property type="match status" value="1"/>
</dbReference>
<evidence type="ECO:0000256" key="6">
    <source>
        <dbReference type="ARBA" id="ARBA00023136"/>
    </source>
</evidence>
<evidence type="ECO:0000313" key="10">
    <source>
        <dbReference type="Proteomes" id="UP000050920"/>
    </source>
</evidence>
<evidence type="ECO:0000256" key="4">
    <source>
        <dbReference type="ARBA" id="ARBA00022692"/>
    </source>
</evidence>
<dbReference type="SUPFAM" id="SSF103481">
    <property type="entry name" value="Multidrug resistance efflux transporter EmrE"/>
    <property type="match status" value="1"/>
</dbReference>
<dbReference type="InterPro" id="IPR045324">
    <property type="entry name" value="Small_multidrug_res"/>
</dbReference>
<evidence type="ECO:0000313" key="9">
    <source>
        <dbReference type="EMBL" id="KRO22114.1"/>
    </source>
</evidence>
<comment type="subcellular location">
    <subcellularLocation>
        <location evidence="1 7">Cell membrane</location>
        <topology evidence="1 7">Multi-pass membrane protein</topology>
    </subcellularLocation>
</comment>
<evidence type="ECO:0000256" key="5">
    <source>
        <dbReference type="ARBA" id="ARBA00022989"/>
    </source>
</evidence>
<feature type="transmembrane region" description="Helical" evidence="8">
    <location>
        <begin position="6"/>
        <end position="23"/>
    </location>
</feature>